<organism evidence="1 2">
    <name type="scientific">Vasconcelosia minhoensis LEGE 07310</name>
    <dbReference type="NCBI Taxonomy" id="915328"/>
    <lineage>
        <taxon>Bacteria</taxon>
        <taxon>Bacillati</taxon>
        <taxon>Cyanobacteriota</taxon>
        <taxon>Cyanophyceae</taxon>
        <taxon>Nodosilineales</taxon>
        <taxon>Cymatolegaceae</taxon>
        <taxon>Vasconcelosia</taxon>
        <taxon>Vasconcelosia minhoensis</taxon>
    </lineage>
</organism>
<reference evidence="1" key="1">
    <citation type="submission" date="2020-10" db="EMBL/GenBank/DDBJ databases">
        <authorList>
            <person name="Castelo-Branco R."/>
            <person name="Eusebio N."/>
            <person name="Adriana R."/>
            <person name="Vieira A."/>
            <person name="Brugerolle De Fraissinette N."/>
            <person name="Rezende De Castro R."/>
            <person name="Schneider M.P."/>
            <person name="Vasconcelos V."/>
            <person name="Leao P.N."/>
        </authorList>
    </citation>
    <scope>NUCLEOTIDE SEQUENCE</scope>
    <source>
        <strain evidence="1">LEGE 07310</strain>
    </source>
</reference>
<protein>
    <submittedName>
        <fullName evidence="1">Uncharacterized protein</fullName>
    </submittedName>
</protein>
<dbReference type="Proteomes" id="UP000636505">
    <property type="component" value="Unassembled WGS sequence"/>
</dbReference>
<accession>A0A8J7A4Y3</accession>
<name>A0A8J7A4Y3_9CYAN</name>
<evidence type="ECO:0000313" key="1">
    <source>
        <dbReference type="EMBL" id="MBE9076412.1"/>
    </source>
</evidence>
<dbReference type="AlphaFoldDB" id="A0A8J7A4Y3"/>
<sequence length="69" mass="8271">MATYQDIRRQIENLASDEKLQLLEELAARHRMQLNPKRSIMELKRLGKELWQGLDTQAYINRERASWKS</sequence>
<dbReference type="RefSeq" id="WP_193905068.1">
    <property type="nucleotide sequence ID" value="NZ_JADEXG010000005.1"/>
</dbReference>
<dbReference type="EMBL" id="JADEXG010000005">
    <property type="protein sequence ID" value="MBE9076412.1"/>
    <property type="molecule type" value="Genomic_DNA"/>
</dbReference>
<keyword evidence="2" id="KW-1185">Reference proteome</keyword>
<evidence type="ECO:0000313" key="2">
    <source>
        <dbReference type="Proteomes" id="UP000636505"/>
    </source>
</evidence>
<comment type="caution">
    <text evidence="1">The sequence shown here is derived from an EMBL/GenBank/DDBJ whole genome shotgun (WGS) entry which is preliminary data.</text>
</comment>
<proteinExistence type="predicted"/>
<gene>
    <name evidence="1" type="ORF">IQ241_03735</name>
</gene>